<feature type="domain" description="B12-binding" evidence="5">
    <location>
        <begin position="181"/>
        <end position="299"/>
    </location>
</feature>
<dbReference type="EMBL" id="BJXR01000010">
    <property type="protein sequence ID" value="GEN05614.1"/>
    <property type="molecule type" value="Genomic_DNA"/>
</dbReference>
<proteinExistence type="predicted"/>
<dbReference type="Gene3D" id="3.40.50.280">
    <property type="entry name" value="Cobalamin-binding domain"/>
    <property type="match status" value="1"/>
</dbReference>
<name>A0A511SUL8_MYXFU</name>
<dbReference type="OrthoDB" id="9810140at2"/>
<feature type="domain" description="HTH merR-type" evidence="4">
    <location>
        <begin position="5"/>
        <end position="74"/>
    </location>
</feature>
<dbReference type="GO" id="GO:0003700">
    <property type="term" value="F:DNA-binding transcription factor activity"/>
    <property type="evidence" value="ECO:0007669"/>
    <property type="project" value="InterPro"/>
</dbReference>
<evidence type="ECO:0000313" key="8">
    <source>
        <dbReference type="Proteomes" id="UP000183760"/>
    </source>
</evidence>
<dbReference type="InterPro" id="IPR009061">
    <property type="entry name" value="DNA-bd_dom_put_sf"/>
</dbReference>
<dbReference type="Gene3D" id="1.10.1240.10">
    <property type="entry name" value="Methionine synthase domain"/>
    <property type="match status" value="1"/>
</dbReference>
<evidence type="ECO:0000259" key="4">
    <source>
        <dbReference type="PROSITE" id="PS50937"/>
    </source>
</evidence>
<dbReference type="CDD" id="cd02065">
    <property type="entry name" value="B12-binding_like"/>
    <property type="match status" value="1"/>
</dbReference>
<reference evidence="7 8" key="1">
    <citation type="submission" date="2016-10" db="EMBL/GenBank/DDBJ databases">
        <authorList>
            <person name="Varghese N."/>
            <person name="Submissions S."/>
        </authorList>
    </citation>
    <scope>NUCLEOTIDE SEQUENCE [LARGE SCALE GENOMIC DNA]</scope>
    <source>
        <strain evidence="7 8">DSM 16525</strain>
    </source>
</reference>
<dbReference type="GO" id="GO:0003677">
    <property type="term" value="F:DNA binding"/>
    <property type="evidence" value="ECO:0007669"/>
    <property type="project" value="UniProtKB-KW"/>
</dbReference>
<dbReference type="PANTHER" id="PTHR30204:SF67">
    <property type="entry name" value="HTH-TYPE TRANSCRIPTIONAL REGULATOR MLRA-RELATED"/>
    <property type="match status" value="1"/>
</dbReference>
<dbReference type="Pfam" id="PF02607">
    <property type="entry name" value="B12-binding_2"/>
    <property type="match status" value="1"/>
</dbReference>
<dbReference type="PROSITE" id="PS50937">
    <property type="entry name" value="HTH_MERR_2"/>
    <property type="match status" value="1"/>
</dbReference>
<keyword evidence="2" id="KW-0238">DNA-binding</keyword>
<dbReference type="InterPro" id="IPR006158">
    <property type="entry name" value="Cobalamin-bd"/>
</dbReference>
<protein>
    <submittedName>
        <fullName evidence="7">B12 binding domain-containing protein</fullName>
    </submittedName>
    <submittedName>
        <fullName evidence="6">MerR family transcriptional regulator</fullName>
    </submittedName>
</protein>
<organism evidence="6 9">
    <name type="scientific">Myxococcus fulvus</name>
    <dbReference type="NCBI Taxonomy" id="33"/>
    <lineage>
        <taxon>Bacteria</taxon>
        <taxon>Pseudomonadati</taxon>
        <taxon>Myxococcota</taxon>
        <taxon>Myxococcia</taxon>
        <taxon>Myxococcales</taxon>
        <taxon>Cystobacterineae</taxon>
        <taxon>Myxococcaceae</taxon>
        <taxon>Myxococcus</taxon>
    </lineage>
</organism>
<evidence type="ECO:0000256" key="1">
    <source>
        <dbReference type="ARBA" id="ARBA00023015"/>
    </source>
</evidence>
<dbReference type="InterPro" id="IPR036594">
    <property type="entry name" value="Meth_synthase_dom"/>
</dbReference>
<dbReference type="STRING" id="1334629.MFUL124B02_05175"/>
<dbReference type="PANTHER" id="PTHR30204">
    <property type="entry name" value="REDOX-CYCLING DRUG-SENSING TRANSCRIPTIONAL ACTIVATOR SOXR"/>
    <property type="match status" value="1"/>
</dbReference>
<dbReference type="Gene3D" id="1.10.1660.10">
    <property type="match status" value="1"/>
</dbReference>
<dbReference type="Pfam" id="PF02310">
    <property type="entry name" value="B12-binding"/>
    <property type="match status" value="1"/>
</dbReference>
<keyword evidence="1" id="KW-0805">Transcription regulation</keyword>
<gene>
    <name evidence="6" type="ORF">MFU01_06510</name>
    <name evidence="7" type="ORF">SAMN05443572_101841</name>
</gene>
<dbReference type="Proteomes" id="UP000183760">
    <property type="component" value="Unassembled WGS sequence"/>
</dbReference>
<evidence type="ECO:0000313" key="6">
    <source>
        <dbReference type="EMBL" id="GEN05614.1"/>
    </source>
</evidence>
<accession>A0A511SUL8</accession>
<dbReference type="GO" id="GO:0031419">
    <property type="term" value="F:cobalamin binding"/>
    <property type="evidence" value="ECO:0007669"/>
    <property type="project" value="InterPro"/>
</dbReference>
<dbReference type="GO" id="GO:0046872">
    <property type="term" value="F:metal ion binding"/>
    <property type="evidence" value="ECO:0007669"/>
    <property type="project" value="InterPro"/>
</dbReference>
<dbReference type="EMBL" id="FOIB01000001">
    <property type="protein sequence ID" value="SET01407.1"/>
    <property type="molecule type" value="Genomic_DNA"/>
</dbReference>
<sequence length="299" mass="32312">MAERTYRIHVAAELSGVRVELIRAWERRYGVLQPLRTPAGYRVYTERDVALLKRLKKLTDEGVAISEAAKLLPQLLAELDAASVASEEDPLASGSGLDFWRDAALLAAEAYDQVGVSAVVDEVLSALPPIKAFEGVLAPLQREVGERWHRGTLTVAQEHLVTQVVRARLVSLLHAAPQGGRKHALLACFPEEEHELGLLAVALRLRHAGHRVTLLGQRVPAVDLGRAVTRLRPDVVGLSAVNNPGEAVFEATLTQVLRELPPGIPVWVGGAAATAHADLVDRLGARLFSAEGDWARLVG</sequence>
<dbReference type="SUPFAM" id="SSF52242">
    <property type="entry name" value="Cobalamin (vitamin B12)-binding domain"/>
    <property type="match status" value="1"/>
</dbReference>
<keyword evidence="8" id="KW-1185">Reference proteome</keyword>
<dbReference type="InterPro" id="IPR003759">
    <property type="entry name" value="Cbl-bd_cap"/>
</dbReference>
<comment type="caution">
    <text evidence="6">The sequence shown here is derived from an EMBL/GenBank/DDBJ whole genome shotgun (WGS) entry which is preliminary data.</text>
</comment>
<dbReference type="InterPro" id="IPR047057">
    <property type="entry name" value="MerR_fam"/>
</dbReference>
<keyword evidence="3" id="KW-0804">Transcription</keyword>
<dbReference type="RefSeq" id="WP_046711046.1">
    <property type="nucleotide sequence ID" value="NZ_BJXR01000010.1"/>
</dbReference>
<evidence type="ECO:0000313" key="9">
    <source>
        <dbReference type="Proteomes" id="UP000321514"/>
    </source>
</evidence>
<dbReference type="Pfam" id="PF13411">
    <property type="entry name" value="MerR_1"/>
    <property type="match status" value="1"/>
</dbReference>
<evidence type="ECO:0000256" key="2">
    <source>
        <dbReference type="ARBA" id="ARBA00023125"/>
    </source>
</evidence>
<evidence type="ECO:0000256" key="3">
    <source>
        <dbReference type="ARBA" id="ARBA00023163"/>
    </source>
</evidence>
<evidence type="ECO:0000259" key="5">
    <source>
        <dbReference type="PROSITE" id="PS51332"/>
    </source>
</evidence>
<dbReference type="SMART" id="SM00422">
    <property type="entry name" value="HTH_MERR"/>
    <property type="match status" value="1"/>
</dbReference>
<dbReference type="SUPFAM" id="SSF46955">
    <property type="entry name" value="Putative DNA-binding domain"/>
    <property type="match status" value="1"/>
</dbReference>
<dbReference type="InterPro" id="IPR036724">
    <property type="entry name" value="Cobalamin-bd_sf"/>
</dbReference>
<dbReference type="PROSITE" id="PS51332">
    <property type="entry name" value="B12_BINDING"/>
    <property type="match status" value="1"/>
</dbReference>
<dbReference type="CDD" id="cd01104">
    <property type="entry name" value="HTH_MlrA-CarA"/>
    <property type="match status" value="1"/>
</dbReference>
<dbReference type="Proteomes" id="UP000321514">
    <property type="component" value="Unassembled WGS sequence"/>
</dbReference>
<evidence type="ECO:0000313" key="7">
    <source>
        <dbReference type="EMBL" id="SET01407.1"/>
    </source>
</evidence>
<dbReference type="AlphaFoldDB" id="A0A511SUL8"/>
<reference evidence="6 9" key="2">
    <citation type="submission" date="2019-07" db="EMBL/GenBank/DDBJ databases">
        <title>Whole genome shotgun sequence of Myxococcus fulvus NBRC 100333.</title>
        <authorList>
            <person name="Hosoyama A."/>
            <person name="Uohara A."/>
            <person name="Ohji S."/>
            <person name="Ichikawa N."/>
        </authorList>
    </citation>
    <scope>NUCLEOTIDE SEQUENCE [LARGE SCALE GENOMIC DNA]</scope>
    <source>
        <strain evidence="6 9">NBRC 100333</strain>
    </source>
</reference>
<dbReference type="InterPro" id="IPR000551">
    <property type="entry name" value="MerR-type_HTH_dom"/>
</dbReference>